<dbReference type="OrthoDB" id="9812906at2"/>
<feature type="compositionally biased region" description="Low complexity" evidence="1">
    <location>
        <begin position="465"/>
        <end position="477"/>
    </location>
</feature>
<evidence type="ECO:0008006" key="4">
    <source>
        <dbReference type="Google" id="ProtNLM"/>
    </source>
</evidence>
<organism evidence="2 3">
    <name type="scientific">Deinococcus psychrotolerans</name>
    <dbReference type="NCBI Taxonomy" id="2489213"/>
    <lineage>
        <taxon>Bacteria</taxon>
        <taxon>Thermotogati</taxon>
        <taxon>Deinococcota</taxon>
        <taxon>Deinococci</taxon>
        <taxon>Deinococcales</taxon>
        <taxon>Deinococcaceae</taxon>
        <taxon>Deinococcus</taxon>
    </lineage>
</organism>
<name>A0A3G8YJA2_9DEIO</name>
<geneLocation type="plasmid" evidence="2 3">
    <name>unnamed4</name>
</geneLocation>
<dbReference type="RefSeq" id="WP_124875815.1">
    <property type="nucleotide sequence ID" value="NZ_CP034188.1"/>
</dbReference>
<keyword evidence="2" id="KW-0614">Plasmid</keyword>
<feature type="region of interest" description="Disordered" evidence="1">
    <location>
        <begin position="446"/>
        <end position="477"/>
    </location>
</feature>
<dbReference type="EMBL" id="CP034188">
    <property type="protein sequence ID" value="AZI45322.1"/>
    <property type="molecule type" value="Genomic_DNA"/>
</dbReference>
<reference evidence="2 3" key="1">
    <citation type="submission" date="2018-11" db="EMBL/GenBank/DDBJ databases">
        <title>Deinococcus shelandsis sp. nov., isolated from South Shetland Islands soil of Antarctica.</title>
        <authorList>
            <person name="Tian J."/>
        </authorList>
    </citation>
    <scope>NUCLEOTIDE SEQUENCE [LARGE SCALE GENOMIC DNA]</scope>
    <source>
        <strain evidence="2 3">S14-83T</strain>
        <plasmid evidence="2 3">unnamed4</plasmid>
    </source>
</reference>
<dbReference type="KEGG" id="dph:EHF33_20650"/>
<evidence type="ECO:0000313" key="3">
    <source>
        <dbReference type="Proteomes" id="UP000276417"/>
    </source>
</evidence>
<evidence type="ECO:0000313" key="2">
    <source>
        <dbReference type="EMBL" id="AZI45322.1"/>
    </source>
</evidence>
<proteinExistence type="predicted"/>
<gene>
    <name evidence="2" type="ORF">EHF33_20650</name>
</gene>
<dbReference type="AlphaFoldDB" id="A0A3G8YJA2"/>
<dbReference type="Proteomes" id="UP000276417">
    <property type="component" value="Plasmid unnamed4"/>
</dbReference>
<protein>
    <recommendedName>
        <fullName evidence="4">Phage portal protein</fullName>
    </recommendedName>
</protein>
<evidence type="ECO:0000256" key="1">
    <source>
        <dbReference type="SAM" id="MobiDB-lite"/>
    </source>
</evidence>
<accession>A0A3G8YJA2</accession>
<sequence>MSVLSKVLAEKYPARPQARASPARASPISPMPPMVPVILANAQRKQAPLPKGRLSRSPSDLAAGWWWPSELLAGRTRQEVIQFCRDACQADSDAAGAKRDIIALANPGYTLQFTGSDRAKTQAKRELDQLEKRLGDFGGWDELINHQLGEAFEAGAGSLEAYPTPSRSGVAGVEVVPAEEISILREGNARLYRQLTYGVNLDTRTYIYSPYGQHARDPHGTPVMVSALIELERKLTLVNGTDKIIKMISDGPFLEIGVPKPTLAELGVDSELDPDYSGRMQSWYTSYIDLATSARDSGVIAVEDGVSSKAVPLTSSVGGIADLHAMNNMRLWSGLMTLPFLRGKTEGTTQALAEVMYPILLSHAENLQIVARGVVEFVMNLHLRLAGIPASVELGFVAPPNPFKLDHARAQLVAAQADAIYMEQLGPEYTQMVAARLDLDPQKVLAWREKNKPAPPPMSLKQDVQPNPQGGDPNQQA</sequence>
<keyword evidence="3" id="KW-1185">Reference proteome</keyword>